<protein>
    <submittedName>
        <fullName evidence="2">Uncharacterized protein</fullName>
    </submittedName>
</protein>
<dbReference type="AlphaFoldDB" id="A0A2Z7B318"/>
<evidence type="ECO:0000313" key="2">
    <source>
        <dbReference type="EMBL" id="KZV28761.1"/>
    </source>
</evidence>
<proteinExistence type="predicted"/>
<evidence type="ECO:0000256" key="1">
    <source>
        <dbReference type="SAM" id="MobiDB-lite"/>
    </source>
</evidence>
<dbReference type="Proteomes" id="UP000250235">
    <property type="component" value="Unassembled WGS sequence"/>
</dbReference>
<gene>
    <name evidence="2" type="ORF">F511_29239</name>
</gene>
<organism evidence="2 3">
    <name type="scientific">Dorcoceras hygrometricum</name>
    <dbReference type="NCBI Taxonomy" id="472368"/>
    <lineage>
        <taxon>Eukaryota</taxon>
        <taxon>Viridiplantae</taxon>
        <taxon>Streptophyta</taxon>
        <taxon>Embryophyta</taxon>
        <taxon>Tracheophyta</taxon>
        <taxon>Spermatophyta</taxon>
        <taxon>Magnoliopsida</taxon>
        <taxon>eudicotyledons</taxon>
        <taxon>Gunneridae</taxon>
        <taxon>Pentapetalae</taxon>
        <taxon>asterids</taxon>
        <taxon>lamiids</taxon>
        <taxon>Lamiales</taxon>
        <taxon>Gesneriaceae</taxon>
        <taxon>Didymocarpoideae</taxon>
        <taxon>Trichosporeae</taxon>
        <taxon>Loxocarpinae</taxon>
        <taxon>Dorcoceras</taxon>
    </lineage>
</organism>
<feature type="compositionally biased region" description="Basic residues" evidence="1">
    <location>
        <begin position="83"/>
        <end position="94"/>
    </location>
</feature>
<feature type="compositionally biased region" description="Basic and acidic residues" evidence="1">
    <location>
        <begin position="72"/>
        <end position="82"/>
    </location>
</feature>
<dbReference type="EMBL" id="KV010009">
    <property type="protein sequence ID" value="KZV28761.1"/>
    <property type="molecule type" value="Genomic_DNA"/>
</dbReference>
<accession>A0A2Z7B318</accession>
<reference evidence="2 3" key="1">
    <citation type="journal article" date="2015" name="Proc. Natl. Acad. Sci. U.S.A.">
        <title>The resurrection genome of Boea hygrometrica: A blueprint for survival of dehydration.</title>
        <authorList>
            <person name="Xiao L."/>
            <person name="Yang G."/>
            <person name="Zhang L."/>
            <person name="Yang X."/>
            <person name="Zhao S."/>
            <person name="Ji Z."/>
            <person name="Zhou Q."/>
            <person name="Hu M."/>
            <person name="Wang Y."/>
            <person name="Chen M."/>
            <person name="Xu Y."/>
            <person name="Jin H."/>
            <person name="Xiao X."/>
            <person name="Hu G."/>
            <person name="Bao F."/>
            <person name="Hu Y."/>
            <person name="Wan P."/>
            <person name="Li L."/>
            <person name="Deng X."/>
            <person name="Kuang T."/>
            <person name="Xiang C."/>
            <person name="Zhu J.K."/>
            <person name="Oliver M.J."/>
            <person name="He Y."/>
        </authorList>
    </citation>
    <scope>NUCLEOTIDE SEQUENCE [LARGE SCALE GENOMIC DNA]</scope>
    <source>
        <strain evidence="3">cv. XS01</strain>
    </source>
</reference>
<keyword evidence="3" id="KW-1185">Reference proteome</keyword>
<name>A0A2Z7B318_9LAMI</name>
<feature type="region of interest" description="Disordered" evidence="1">
    <location>
        <begin position="72"/>
        <end position="100"/>
    </location>
</feature>
<sequence length="222" mass="25012">MHESHNFRCYVDNYLELIKYLDIDQADLSSELTSTRLSQLDTVRNSLSALHSSLASISSQLAEIVPHIKRAGDVKKGGDRSSSRKRRNRRNKFKLKPDMQGYDNRLKTAQTYQKGECLSARVAQPAESFNHYESGSENSSSSDSEDEVQCLMADDTEEVFDFSNPEFTREDLVTALNEMVLEYKKICQSFTEFKVEEESCATSAELASSGAMQAALKTARSY</sequence>
<evidence type="ECO:0000313" key="3">
    <source>
        <dbReference type="Proteomes" id="UP000250235"/>
    </source>
</evidence>